<proteinExistence type="predicted"/>
<organism evidence="1 2">
    <name type="scientific">Flavobacterium aquidurense</name>
    <dbReference type="NCBI Taxonomy" id="362413"/>
    <lineage>
        <taxon>Bacteria</taxon>
        <taxon>Pseudomonadati</taxon>
        <taxon>Bacteroidota</taxon>
        <taxon>Flavobacteriia</taxon>
        <taxon>Flavobacteriales</taxon>
        <taxon>Flavobacteriaceae</taxon>
        <taxon>Flavobacterium</taxon>
    </lineage>
</organism>
<evidence type="ECO:0000313" key="2">
    <source>
        <dbReference type="Proteomes" id="UP000050443"/>
    </source>
</evidence>
<sequence>MLSGADNNSLELLNYNFENPNPNINWNLDFFWFMLHNLWQNIVGNIF</sequence>
<gene>
    <name evidence="1" type="ORF">RC62_3284</name>
</gene>
<accession>A0A0Q0X1L8</accession>
<dbReference type="AlphaFoldDB" id="A0A0Q0X1L8"/>
<dbReference type="Proteomes" id="UP000050443">
    <property type="component" value="Unassembled WGS sequence"/>
</dbReference>
<name>A0A0Q0X1L8_9FLAO</name>
<reference evidence="1 2" key="1">
    <citation type="submission" date="2014-09" db="EMBL/GenBank/DDBJ databases">
        <title>Genome sequence of Flavobacterium aquidurense RC62.</title>
        <authorList>
            <person name="Kim J.F."/>
            <person name="Kwak M.-J."/>
        </authorList>
    </citation>
    <scope>NUCLEOTIDE SEQUENCE [LARGE SCALE GENOMIC DNA]</scope>
    <source>
        <strain evidence="1 2">RC62</strain>
    </source>
</reference>
<protein>
    <submittedName>
        <fullName evidence="1">Uncharacterized protein</fullName>
    </submittedName>
</protein>
<dbReference type="STRING" id="362413.RC62_3284"/>
<evidence type="ECO:0000313" key="1">
    <source>
        <dbReference type="EMBL" id="KQB42279.1"/>
    </source>
</evidence>
<dbReference type="EMBL" id="JRLF01000006">
    <property type="protein sequence ID" value="KQB42279.1"/>
    <property type="molecule type" value="Genomic_DNA"/>
</dbReference>
<comment type="caution">
    <text evidence="1">The sequence shown here is derived from an EMBL/GenBank/DDBJ whole genome shotgun (WGS) entry which is preliminary data.</text>
</comment>